<organism evidence="5 6">
    <name type="scientific">Micromonospora pattaloongensis</name>
    <dbReference type="NCBI Taxonomy" id="405436"/>
    <lineage>
        <taxon>Bacteria</taxon>
        <taxon>Bacillati</taxon>
        <taxon>Actinomycetota</taxon>
        <taxon>Actinomycetes</taxon>
        <taxon>Micromonosporales</taxon>
        <taxon>Micromonosporaceae</taxon>
        <taxon>Micromonospora</taxon>
    </lineage>
</organism>
<dbReference type="CDD" id="cd16334">
    <property type="entry name" value="LppX-like"/>
    <property type="match status" value="1"/>
</dbReference>
<evidence type="ECO:0000256" key="2">
    <source>
        <dbReference type="ARBA" id="ARBA00009194"/>
    </source>
</evidence>
<dbReference type="InterPro" id="IPR009830">
    <property type="entry name" value="LppX/LprAFG"/>
</dbReference>
<feature type="chain" id="PRO_5017205449" evidence="4">
    <location>
        <begin position="19"/>
        <end position="230"/>
    </location>
</feature>
<keyword evidence="3" id="KW-0472">Membrane</keyword>
<sequence>MRRLAALAAVLVTLTALAGCTRGDRGDDRAATGDLPPAAELLSGCATELRSVGTARFEITTSGAGEMLGIAGAKGVITRAGDAEGTAQLAQGGNPVELNFVVKGDQLYVKGLTGGWQKLPLAAAASVYDPSALLDPDRGVAHVVATARDGRTEARESVDGVDTYRIRATFDTKALTTLVPGLNEQITGTLWVGADRRLLHRIELPVRNRTGTITVNLTGYDEPVTINAPV</sequence>
<evidence type="ECO:0000256" key="4">
    <source>
        <dbReference type="SAM" id="SignalP"/>
    </source>
</evidence>
<proteinExistence type="inferred from homology"/>
<dbReference type="EMBL" id="FNPH01000010">
    <property type="protein sequence ID" value="SDZ33482.1"/>
    <property type="molecule type" value="Genomic_DNA"/>
</dbReference>
<dbReference type="Gene3D" id="2.50.20.20">
    <property type="match status" value="1"/>
</dbReference>
<accession>A0A1H3S695</accession>
<dbReference type="Pfam" id="PF07161">
    <property type="entry name" value="LppX_LprAFG"/>
    <property type="match status" value="1"/>
</dbReference>
<dbReference type="AlphaFoldDB" id="A0A1H3S695"/>
<keyword evidence="6" id="KW-1185">Reference proteome</keyword>
<keyword evidence="3" id="KW-1003">Cell membrane</keyword>
<comment type="similarity">
    <text evidence="2">Belongs to the LppX/LprAFG lipoprotein family.</text>
</comment>
<reference evidence="6" key="1">
    <citation type="submission" date="2016-10" db="EMBL/GenBank/DDBJ databases">
        <authorList>
            <person name="Varghese N."/>
            <person name="Submissions S."/>
        </authorList>
    </citation>
    <scope>NUCLEOTIDE SEQUENCE [LARGE SCALE GENOMIC DNA]</scope>
    <source>
        <strain evidence="6">DSM 45245</strain>
    </source>
</reference>
<dbReference type="STRING" id="405436.SAMN05444365_110115"/>
<name>A0A1H3S695_9ACTN</name>
<feature type="signal peptide" evidence="4">
    <location>
        <begin position="1"/>
        <end position="18"/>
    </location>
</feature>
<dbReference type="SUPFAM" id="SSF89392">
    <property type="entry name" value="Prokaryotic lipoproteins and lipoprotein localization factors"/>
    <property type="match status" value="1"/>
</dbReference>
<keyword evidence="5" id="KW-0449">Lipoprotein</keyword>
<evidence type="ECO:0000256" key="3">
    <source>
        <dbReference type="ARBA" id="ARBA00022475"/>
    </source>
</evidence>
<evidence type="ECO:0000256" key="1">
    <source>
        <dbReference type="ARBA" id="ARBA00004196"/>
    </source>
</evidence>
<comment type="subcellular location">
    <subcellularLocation>
        <location evidence="1">Cell envelope</location>
    </subcellularLocation>
</comment>
<gene>
    <name evidence="5" type="ORF">SAMN05444365_110115</name>
</gene>
<dbReference type="InterPro" id="IPR029046">
    <property type="entry name" value="LolA/LolB/LppX"/>
</dbReference>
<dbReference type="PROSITE" id="PS51257">
    <property type="entry name" value="PROKAR_LIPOPROTEIN"/>
    <property type="match status" value="1"/>
</dbReference>
<dbReference type="Proteomes" id="UP000242415">
    <property type="component" value="Unassembled WGS sequence"/>
</dbReference>
<dbReference type="OrthoDB" id="4763237at2"/>
<keyword evidence="4" id="KW-0732">Signal</keyword>
<dbReference type="GO" id="GO:0030313">
    <property type="term" value="C:cell envelope"/>
    <property type="evidence" value="ECO:0007669"/>
    <property type="project" value="UniProtKB-SubCell"/>
</dbReference>
<evidence type="ECO:0000313" key="5">
    <source>
        <dbReference type="EMBL" id="SDZ33482.1"/>
    </source>
</evidence>
<protein>
    <submittedName>
        <fullName evidence="5">Lipoprotein LprG</fullName>
    </submittedName>
</protein>
<evidence type="ECO:0000313" key="6">
    <source>
        <dbReference type="Proteomes" id="UP000242415"/>
    </source>
</evidence>
<dbReference type="RefSeq" id="WP_091560796.1">
    <property type="nucleotide sequence ID" value="NZ_FNPH01000010.1"/>
</dbReference>